<comment type="caution">
    <text evidence="2">The sequence shown here is derived from an EMBL/GenBank/DDBJ whole genome shotgun (WGS) entry which is preliminary data.</text>
</comment>
<dbReference type="EMBL" id="JADIMG010000097">
    <property type="protein sequence ID" value="MBO8460722.1"/>
    <property type="molecule type" value="Genomic_DNA"/>
</dbReference>
<protein>
    <recommendedName>
        <fullName evidence="4">DUF4156 domain-containing protein</fullName>
    </recommendedName>
</protein>
<proteinExistence type="predicted"/>
<reference evidence="2" key="2">
    <citation type="journal article" date="2021" name="PeerJ">
        <title>Extensive microbial diversity within the chicken gut microbiome revealed by metagenomics and culture.</title>
        <authorList>
            <person name="Gilroy R."/>
            <person name="Ravi A."/>
            <person name="Getino M."/>
            <person name="Pursley I."/>
            <person name="Horton D.L."/>
            <person name="Alikhan N.F."/>
            <person name="Baker D."/>
            <person name="Gharbi K."/>
            <person name="Hall N."/>
            <person name="Watson M."/>
            <person name="Adriaenssens E.M."/>
            <person name="Foster-Nyarko E."/>
            <person name="Jarju S."/>
            <person name="Secka A."/>
            <person name="Antonio M."/>
            <person name="Oren A."/>
            <person name="Chaudhuri R.R."/>
            <person name="La Ragione R."/>
            <person name="Hildebrand F."/>
            <person name="Pallen M.J."/>
        </authorList>
    </citation>
    <scope>NUCLEOTIDE SEQUENCE</scope>
    <source>
        <strain evidence="2">G3-3990</strain>
    </source>
</reference>
<dbReference type="Proteomes" id="UP000823641">
    <property type="component" value="Unassembled WGS sequence"/>
</dbReference>
<keyword evidence="1" id="KW-0732">Signal</keyword>
<gene>
    <name evidence="2" type="ORF">IAA73_10410</name>
</gene>
<evidence type="ECO:0008006" key="4">
    <source>
        <dbReference type="Google" id="ProtNLM"/>
    </source>
</evidence>
<evidence type="ECO:0000313" key="3">
    <source>
        <dbReference type="Proteomes" id="UP000823641"/>
    </source>
</evidence>
<accession>A0A9D9HVR4</accession>
<name>A0A9D9HVR4_9BACT</name>
<evidence type="ECO:0000313" key="2">
    <source>
        <dbReference type="EMBL" id="MBO8460722.1"/>
    </source>
</evidence>
<dbReference type="AlphaFoldDB" id="A0A9D9HVR4"/>
<evidence type="ECO:0000256" key="1">
    <source>
        <dbReference type="SAM" id="SignalP"/>
    </source>
</evidence>
<feature type="chain" id="PRO_5039457498" description="DUF4156 domain-containing protein" evidence="1">
    <location>
        <begin position="22"/>
        <end position="87"/>
    </location>
</feature>
<sequence>MKKLFLGMALACVAIAFTSCGDTEMCYKITVKTKILGIENSTTYYERATKNNIKDKEDELKAALEATGVSEDAITISSVAAPDSNCE</sequence>
<dbReference type="PROSITE" id="PS51257">
    <property type="entry name" value="PROKAR_LIPOPROTEIN"/>
    <property type="match status" value="1"/>
</dbReference>
<feature type="signal peptide" evidence="1">
    <location>
        <begin position="1"/>
        <end position="21"/>
    </location>
</feature>
<organism evidence="2 3">
    <name type="scientific">Candidatus Gallipaludibacter merdavium</name>
    <dbReference type="NCBI Taxonomy" id="2840839"/>
    <lineage>
        <taxon>Bacteria</taxon>
        <taxon>Pseudomonadati</taxon>
        <taxon>Bacteroidota</taxon>
        <taxon>Bacteroidia</taxon>
        <taxon>Bacteroidales</taxon>
        <taxon>Candidatus Gallipaludibacter</taxon>
    </lineage>
</organism>
<reference evidence="2" key="1">
    <citation type="submission" date="2020-10" db="EMBL/GenBank/DDBJ databases">
        <authorList>
            <person name="Gilroy R."/>
        </authorList>
    </citation>
    <scope>NUCLEOTIDE SEQUENCE</scope>
    <source>
        <strain evidence="2">G3-3990</strain>
    </source>
</reference>